<evidence type="ECO:0000313" key="3">
    <source>
        <dbReference type="Proteomes" id="UP000321408"/>
    </source>
</evidence>
<accession>A0A5B9D8U1</accession>
<dbReference type="KEGG" id="psyt:DSAG12_01385"/>
<keyword evidence="1" id="KW-0812">Transmembrane</keyword>
<protein>
    <submittedName>
        <fullName evidence="2">Uncharacterized protein</fullName>
    </submittedName>
</protein>
<dbReference type="AlphaFoldDB" id="A0A5B9D8U1"/>
<sequence>MNQYSKIIPKWGKNRYNLWSCESLEYQDSEKEKIILSLSSDPKRVSFRQIRKLNKIACMDCKHYITGQCPFPKEEIKQNSRRYKILKPKCSVCSMPLSFHNFLLQKYSTEKLCIMCLQAKINGSLEEKKKKNKKTKIWEILEGIGMVFIMVISTAEVFLDGVFDLGDYVFIGLFSLFIVGYLSYFFIKRRNKKKYED</sequence>
<gene>
    <name evidence="2" type="ORF">DSAG12_01385</name>
</gene>
<name>A0A5B9D8U1_9ARCH</name>
<keyword evidence="1" id="KW-1133">Transmembrane helix</keyword>
<dbReference type="RefSeq" id="WP_147662465.1">
    <property type="nucleotide sequence ID" value="NZ_CP042905.2"/>
</dbReference>
<keyword evidence="1" id="KW-0472">Membrane</keyword>
<dbReference type="EMBL" id="CP042905">
    <property type="protein sequence ID" value="QEE15559.1"/>
    <property type="molecule type" value="Genomic_DNA"/>
</dbReference>
<dbReference type="GeneID" id="41329379"/>
<reference evidence="2 3" key="2">
    <citation type="journal article" date="2024" name="Int. J. Syst. Evol. Microbiol.">
        <title>Promethearchaeum syntrophicum gen. nov., sp. nov., an anaerobic, obligately syntrophic archaeon, the first isolate of the lineage 'Asgard' archaea, and proposal of the new archaeal phylum Promethearchaeota phyl. nov. and kingdom Promethearchaeati regn. nov.</title>
        <authorList>
            <person name="Imachi H."/>
            <person name="Nobu M.K."/>
            <person name="Kato S."/>
            <person name="Takaki Y."/>
            <person name="Miyazaki M."/>
            <person name="Miyata M."/>
            <person name="Ogawara M."/>
            <person name="Saito Y."/>
            <person name="Sakai S."/>
            <person name="Tahara Y.O."/>
            <person name="Takano Y."/>
            <person name="Tasumi E."/>
            <person name="Uematsu K."/>
            <person name="Yoshimura T."/>
            <person name="Itoh T."/>
            <person name="Ohkuma M."/>
            <person name="Takai K."/>
        </authorList>
    </citation>
    <scope>NUCLEOTIDE SEQUENCE [LARGE SCALE GENOMIC DNA]</scope>
    <source>
        <strain evidence="2 3">MK-D1</strain>
    </source>
</reference>
<evidence type="ECO:0000256" key="1">
    <source>
        <dbReference type="SAM" id="Phobius"/>
    </source>
</evidence>
<proteinExistence type="predicted"/>
<dbReference type="Proteomes" id="UP000321408">
    <property type="component" value="Chromosome"/>
</dbReference>
<keyword evidence="3" id="KW-1185">Reference proteome</keyword>
<evidence type="ECO:0000313" key="2">
    <source>
        <dbReference type="EMBL" id="QEE15559.1"/>
    </source>
</evidence>
<reference evidence="2 3" key="1">
    <citation type="journal article" date="2020" name="Nature">
        <title>Isolation of an archaeon at the prokaryote-eukaryote interface.</title>
        <authorList>
            <person name="Imachi H."/>
            <person name="Nobu M.K."/>
            <person name="Nakahara N."/>
            <person name="Morono Y."/>
            <person name="Ogawara M."/>
            <person name="Takaki Y."/>
            <person name="Takano Y."/>
            <person name="Uematsu K."/>
            <person name="Ikuta T."/>
            <person name="Ito M."/>
            <person name="Matsui Y."/>
            <person name="Miyazaki M."/>
            <person name="Murata K."/>
            <person name="Saito Y."/>
            <person name="Sakai S."/>
            <person name="Song C."/>
            <person name="Tasumi E."/>
            <person name="Yamanaka Y."/>
            <person name="Yamaguchi T."/>
            <person name="Kamagata Y."/>
            <person name="Tamaki H."/>
            <person name="Takai K."/>
        </authorList>
    </citation>
    <scope>NUCLEOTIDE SEQUENCE [LARGE SCALE GENOMIC DNA]</scope>
    <source>
        <strain evidence="2 3">MK-D1</strain>
    </source>
</reference>
<organism evidence="2 3">
    <name type="scientific">Promethearchaeum syntrophicum</name>
    <dbReference type="NCBI Taxonomy" id="2594042"/>
    <lineage>
        <taxon>Archaea</taxon>
        <taxon>Promethearchaeati</taxon>
        <taxon>Promethearchaeota</taxon>
        <taxon>Promethearchaeia</taxon>
        <taxon>Promethearchaeales</taxon>
        <taxon>Promethearchaeaceae</taxon>
        <taxon>Promethearchaeum</taxon>
    </lineage>
</organism>
<feature type="transmembrane region" description="Helical" evidence="1">
    <location>
        <begin position="137"/>
        <end position="159"/>
    </location>
</feature>
<feature type="transmembrane region" description="Helical" evidence="1">
    <location>
        <begin position="165"/>
        <end position="187"/>
    </location>
</feature>